<evidence type="ECO:0000313" key="2">
    <source>
        <dbReference type="Proteomes" id="UP000256748"/>
    </source>
</evidence>
<organism evidence="1 2">
    <name type="scientific">Rhizobium leguminosarum bv. trifolii</name>
    <dbReference type="NCBI Taxonomy" id="386"/>
    <lineage>
        <taxon>Bacteria</taxon>
        <taxon>Pseudomonadati</taxon>
        <taxon>Pseudomonadota</taxon>
        <taxon>Alphaproteobacteria</taxon>
        <taxon>Hyphomicrobiales</taxon>
        <taxon>Rhizobiaceae</taxon>
        <taxon>Rhizobium/Agrobacterium group</taxon>
        <taxon>Rhizobium</taxon>
    </lineage>
</organism>
<dbReference type="AlphaFoldDB" id="A0A3E1AYD9"/>
<comment type="caution">
    <text evidence="1">The sequence shown here is derived from an EMBL/GenBank/DDBJ whole genome shotgun (WGS) entry which is preliminary data.</text>
</comment>
<gene>
    <name evidence="1" type="ORF">B5K10_30960</name>
</gene>
<proteinExistence type="predicted"/>
<dbReference type="PANTHER" id="PTHR38567:SF1">
    <property type="entry name" value="DUF4291 DOMAIN-CONTAINING PROTEIN"/>
    <property type="match status" value="1"/>
</dbReference>
<dbReference type="InterPro" id="IPR025633">
    <property type="entry name" value="DUF4291"/>
</dbReference>
<dbReference type="EMBL" id="NAOO01000045">
    <property type="protein sequence ID" value="RFB82132.1"/>
    <property type="molecule type" value="Genomic_DNA"/>
</dbReference>
<dbReference type="Proteomes" id="UP000256748">
    <property type="component" value="Unassembled WGS sequence"/>
</dbReference>
<sequence length="194" mass="22474">MNLIPEHQIRAVYNEQTIRVYQAYSDQIADAALRQGAFVSPPFKIDRMTWIKPSFLWMMYRAGWGLKDAGQARILAIDISREGFEWALRHSCLSHPDESMSKDEWLRVKEATPVRIQWDPDRDLQLQPQTHRAIQIGLSKQAVELYVQQWIERITDITSDAHDIHALVIQGKFEAAQKKLPVERAYYPEGAVTT</sequence>
<evidence type="ECO:0008006" key="3">
    <source>
        <dbReference type="Google" id="ProtNLM"/>
    </source>
</evidence>
<dbReference type="Pfam" id="PF14124">
    <property type="entry name" value="DUF4291"/>
    <property type="match status" value="1"/>
</dbReference>
<dbReference type="RefSeq" id="WP_116276363.1">
    <property type="nucleotide sequence ID" value="NZ_KZ859531.1"/>
</dbReference>
<accession>A0A3E1AYD9</accession>
<dbReference type="PANTHER" id="PTHR38567">
    <property type="entry name" value="DUF4291 DOMAIN-CONTAINING PROTEIN"/>
    <property type="match status" value="1"/>
</dbReference>
<evidence type="ECO:0000313" key="1">
    <source>
        <dbReference type="EMBL" id="RFB82132.1"/>
    </source>
</evidence>
<protein>
    <recommendedName>
        <fullName evidence="3">DUF4291 domain-containing protein</fullName>
    </recommendedName>
</protein>
<name>A0A3E1AYD9_RHILT</name>
<reference evidence="1 2" key="1">
    <citation type="submission" date="2017-03" db="EMBL/GenBank/DDBJ databases">
        <title>Genome analysis of Rhizobial strains effectives or ineffectives for nitrogen fixation isolated from bean seeds.</title>
        <authorList>
            <person name="Peralta H."/>
            <person name="Aguilar-Vera A."/>
            <person name="Mora Y."/>
            <person name="Vargas-Lagunas C."/>
            <person name="Girard L."/>
            <person name="Mora J."/>
        </authorList>
    </citation>
    <scope>NUCLEOTIDE SEQUENCE [LARGE SCALE GENOMIC DNA]</scope>
    <source>
        <strain evidence="1 2">CCGM5</strain>
    </source>
</reference>